<proteinExistence type="predicted"/>
<keyword evidence="2" id="KW-1185">Reference proteome</keyword>
<sequence length="171" mass="18374">MTSIEERVRALEEQMTALAALLDRSSPEVGEPAAGTKDVFWALEGLKRRLPGGAGAVLYTGAVEPAEGERYEWQYGVMTADLMAEDWSAAATALSALAHPVRLLLLREVLGGRHGASELSEVEGLGTSGQLYHHLRQLVSAGWLRANGRGQYIVPAERVVPLLVTLTAATR</sequence>
<evidence type="ECO:0000313" key="1">
    <source>
        <dbReference type="EMBL" id="BCB78441.1"/>
    </source>
</evidence>
<dbReference type="KEGG" id="pfla:Pflav_048510"/>
<accession>A0A6F8XXI1</accession>
<organism evidence="1 2">
    <name type="scientific">Phytohabitans flavus</name>
    <dbReference type="NCBI Taxonomy" id="1076124"/>
    <lineage>
        <taxon>Bacteria</taxon>
        <taxon>Bacillati</taxon>
        <taxon>Actinomycetota</taxon>
        <taxon>Actinomycetes</taxon>
        <taxon>Micromonosporales</taxon>
        <taxon>Micromonosporaceae</taxon>
    </lineage>
</organism>
<dbReference type="AlphaFoldDB" id="A0A6F8XXI1"/>
<dbReference type="SUPFAM" id="SSF46785">
    <property type="entry name" value="Winged helix' DNA-binding domain"/>
    <property type="match status" value="1"/>
</dbReference>
<reference evidence="1 2" key="1">
    <citation type="submission" date="2020-03" db="EMBL/GenBank/DDBJ databases">
        <title>Whole genome shotgun sequence of Phytohabitans flavus NBRC 107702.</title>
        <authorList>
            <person name="Komaki H."/>
            <person name="Tamura T."/>
        </authorList>
    </citation>
    <scope>NUCLEOTIDE SEQUENCE [LARGE SCALE GENOMIC DNA]</scope>
    <source>
        <strain evidence="1 2">NBRC 107702</strain>
    </source>
</reference>
<dbReference type="EMBL" id="AP022870">
    <property type="protein sequence ID" value="BCB78441.1"/>
    <property type="molecule type" value="Genomic_DNA"/>
</dbReference>
<dbReference type="Proteomes" id="UP000502508">
    <property type="component" value="Chromosome"/>
</dbReference>
<dbReference type="Gene3D" id="1.10.10.10">
    <property type="entry name" value="Winged helix-like DNA-binding domain superfamily/Winged helix DNA-binding domain"/>
    <property type="match status" value="1"/>
</dbReference>
<name>A0A6F8XXI1_9ACTN</name>
<gene>
    <name evidence="1" type="ORF">Pflav_048510</name>
</gene>
<protein>
    <submittedName>
        <fullName evidence="1">Transcriptional regulator</fullName>
    </submittedName>
</protein>
<reference evidence="1 2" key="2">
    <citation type="submission" date="2020-03" db="EMBL/GenBank/DDBJ databases">
        <authorList>
            <person name="Ichikawa N."/>
            <person name="Kimura A."/>
            <person name="Kitahashi Y."/>
            <person name="Uohara A."/>
        </authorList>
    </citation>
    <scope>NUCLEOTIDE SEQUENCE [LARGE SCALE GENOMIC DNA]</scope>
    <source>
        <strain evidence="1 2">NBRC 107702</strain>
    </source>
</reference>
<dbReference type="RefSeq" id="WP_173038066.1">
    <property type="nucleotide sequence ID" value="NZ_AP022870.1"/>
</dbReference>
<dbReference type="InterPro" id="IPR036388">
    <property type="entry name" value="WH-like_DNA-bd_sf"/>
</dbReference>
<evidence type="ECO:0000313" key="2">
    <source>
        <dbReference type="Proteomes" id="UP000502508"/>
    </source>
</evidence>
<dbReference type="InterPro" id="IPR036390">
    <property type="entry name" value="WH_DNA-bd_sf"/>
</dbReference>